<dbReference type="Proteomes" id="UP001221898">
    <property type="component" value="Unassembled WGS sequence"/>
</dbReference>
<dbReference type="EMBL" id="JAINUG010000031">
    <property type="protein sequence ID" value="KAJ8409360.1"/>
    <property type="molecule type" value="Genomic_DNA"/>
</dbReference>
<protein>
    <submittedName>
        <fullName evidence="1">Uncharacterized protein</fullName>
    </submittedName>
</protein>
<name>A0AAD7SVC7_9TELE</name>
<evidence type="ECO:0000313" key="2">
    <source>
        <dbReference type="Proteomes" id="UP001221898"/>
    </source>
</evidence>
<gene>
    <name evidence="1" type="ORF">AAFF_G00235580</name>
</gene>
<proteinExistence type="predicted"/>
<organism evidence="1 2">
    <name type="scientific">Aldrovandia affinis</name>
    <dbReference type="NCBI Taxonomy" id="143900"/>
    <lineage>
        <taxon>Eukaryota</taxon>
        <taxon>Metazoa</taxon>
        <taxon>Chordata</taxon>
        <taxon>Craniata</taxon>
        <taxon>Vertebrata</taxon>
        <taxon>Euteleostomi</taxon>
        <taxon>Actinopterygii</taxon>
        <taxon>Neopterygii</taxon>
        <taxon>Teleostei</taxon>
        <taxon>Notacanthiformes</taxon>
        <taxon>Halosauridae</taxon>
        <taxon>Aldrovandia</taxon>
    </lineage>
</organism>
<comment type="caution">
    <text evidence="1">The sequence shown here is derived from an EMBL/GenBank/DDBJ whole genome shotgun (WGS) entry which is preliminary data.</text>
</comment>
<keyword evidence="2" id="KW-1185">Reference proteome</keyword>
<evidence type="ECO:0000313" key="1">
    <source>
        <dbReference type="EMBL" id="KAJ8409360.1"/>
    </source>
</evidence>
<accession>A0AAD7SVC7</accession>
<reference evidence="1" key="1">
    <citation type="journal article" date="2023" name="Science">
        <title>Genome structures resolve the early diversification of teleost fishes.</title>
        <authorList>
            <person name="Parey E."/>
            <person name="Louis A."/>
            <person name="Montfort J."/>
            <person name="Bouchez O."/>
            <person name="Roques C."/>
            <person name="Iampietro C."/>
            <person name="Lluch J."/>
            <person name="Castinel A."/>
            <person name="Donnadieu C."/>
            <person name="Desvignes T."/>
            <person name="Floi Bucao C."/>
            <person name="Jouanno E."/>
            <person name="Wen M."/>
            <person name="Mejri S."/>
            <person name="Dirks R."/>
            <person name="Jansen H."/>
            <person name="Henkel C."/>
            <person name="Chen W.J."/>
            <person name="Zahm M."/>
            <person name="Cabau C."/>
            <person name="Klopp C."/>
            <person name="Thompson A.W."/>
            <person name="Robinson-Rechavi M."/>
            <person name="Braasch I."/>
            <person name="Lecointre G."/>
            <person name="Bobe J."/>
            <person name="Postlethwait J.H."/>
            <person name="Berthelot C."/>
            <person name="Roest Crollius H."/>
            <person name="Guiguen Y."/>
        </authorList>
    </citation>
    <scope>NUCLEOTIDE SEQUENCE</scope>
    <source>
        <strain evidence="1">NC1722</strain>
    </source>
</reference>
<sequence length="84" mass="9313">MTLEGIYDWGRSGRQLLRSARHCDTVRSERFSTRQCDTVRGERGGVGENLDFRTLDLGWAAPALALCARPRCVSSGVLTLSRIS</sequence>
<dbReference type="AlphaFoldDB" id="A0AAD7SVC7"/>